<feature type="domain" description="A-factor biosynthesis hotdog" evidence="2">
    <location>
        <begin position="190"/>
        <end position="312"/>
    </location>
</feature>
<dbReference type="EMBL" id="STGY01000004">
    <property type="protein sequence ID" value="THV43384.1"/>
    <property type="molecule type" value="Genomic_DNA"/>
</dbReference>
<dbReference type="Proteomes" id="UP000308760">
    <property type="component" value="Unassembled WGS sequence"/>
</dbReference>
<comment type="caution">
    <text evidence="3">The sequence shown here is derived from an EMBL/GenBank/DDBJ whole genome shotgun (WGS) entry which is preliminary data.</text>
</comment>
<protein>
    <submittedName>
        <fullName evidence="3">Gamma-butyrolactone biosynthesis protein</fullName>
    </submittedName>
</protein>
<dbReference type="InterPro" id="IPR047757">
    <property type="entry name" value="AfsA-like"/>
</dbReference>
<reference evidence="4" key="1">
    <citation type="submission" date="2019-04" db="EMBL/GenBank/DDBJ databases">
        <title>Nocardioides xinjiangensis sp. nov.</title>
        <authorList>
            <person name="Liu S."/>
        </authorList>
    </citation>
    <scope>NUCLEOTIDE SEQUENCE [LARGE SCALE GENOMIC DNA]</scope>
    <source>
        <strain evidence="4">18</strain>
    </source>
</reference>
<keyword evidence="4" id="KW-1185">Reference proteome</keyword>
<dbReference type="InterPro" id="IPR005509">
    <property type="entry name" value="AfsA_hotdog_dom"/>
</dbReference>
<accession>A0A4S8QRW7</accession>
<dbReference type="RefSeq" id="WP_136532775.1">
    <property type="nucleotide sequence ID" value="NZ_STGY01000004.1"/>
</dbReference>
<gene>
    <name evidence="3" type="ORF">FAB82_01535</name>
</gene>
<dbReference type="Pfam" id="PF03756">
    <property type="entry name" value="AfsA"/>
    <property type="match status" value="2"/>
</dbReference>
<sequence>MTPHSSLDHSTTISRELVHRASIAEVFLTGHCEESDGSFTVAGQLPRTHSYYNDHTTSPAQYDPLLVLEVFRQTCILFSHKALGAPMDSAFIFDKGSVQITDCDALRMGAEPAEVIVHLTVTDRHFRGKNLAGCAIEASMTIDGRVCARTSLAWRWMRQKMWSTLRRRTRSSLDLTPRAHLTGTRLPAYAVGRHSPQNVVLVDADITDRGLISKVTVDRSHPGLFDHPLDHISGALQFEALRQTALYAASELLGLDPRFLALTDFDTEFTNVGEFELPTDCHAVTAGVEGDTACFELSMRQEGTEIASSRMRLSRSRQTPASLPDGMSELVAAH</sequence>
<name>A0A4S8QRW7_9ACTN</name>
<dbReference type="GO" id="GO:0016740">
    <property type="term" value="F:transferase activity"/>
    <property type="evidence" value="ECO:0007669"/>
    <property type="project" value="InterPro"/>
</dbReference>
<organism evidence="3 4">
    <name type="scientific">Glycomyces buryatensis</name>
    <dbReference type="NCBI Taxonomy" id="2570927"/>
    <lineage>
        <taxon>Bacteria</taxon>
        <taxon>Bacillati</taxon>
        <taxon>Actinomycetota</taxon>
        <taxon>Actinomycetes</taxon>
        <taxon>Glycomycetales</taxon>
        <taxon>Glycomycetaceae</taxon>
        <taxon>Glycomyces</taxon>
    </lineage>
</organism>
<evidence type="ECO:0000313" key="3">
    <source>
        <dbReference type="EMBL" id="THV43384.1"/>
    </source>
</evidence>
<dbReference type="AlphaFoldDB" id="A0A4S8QRW7"/>
<evidence type="ECO:0000256" key="1">
    <source>
        <dbReference type="SAM" id="MobiDB-lite"/>
    </source>
</evidence>
<dbReference type="OrthoDB" id="7838374at2"/>
<proteinExistence type="predicted"/>
<feature type="region of interest" description="Disordered" evidence="1">
    <location>
        <begin position="306"/>
        <end position="334"/>
    </location>
</feature>
<dbReference type="NCBIfam" id="NF041195">
    <property type="entry name" value="ScbA_BarX_GamBu"/>
    <property type="match status" value="1"/>
</dbReference>
<reference evidence="3 4" key="2">
    <citation type="submission" date="2019-05" db="EMBL/GenBank/DDBJ databases">
        <title>Glycomyces buryatensis sp. nov.</title>
        <authorList>
            <person name="Nikitina E."/>
        </authorList>
    </citation>
    <scope>NUCLEOTIDE SEQUENCE [LARGE SCALE GENOMIC DNA]</scope>
    <source>
        <strain evidence="3 4">18</strain>
    </source>
</reference>
<evidence type="ECO:0000259" key="2">
    <source>
        <dbReference type="Pfam" id="PF03756"/>
    </source>
</evidence>
<evidence type="ECO:0000313" key="4">
    <source>
        <dbReference type="Proteomes" id="UP000308760"/>
    </source>
</evidence>
<feature type="domain" description="A-factor biosynthesis hotdog" evidence="2">
    <location>
        <begin position="17"/>
        <end position="155"/>
    </location>
</feature>